<feature type="transmembrane region" description="Helical" evidence="1">
    <location>
        <begin position="42"/>
        <end position="59"/>
    </location>
</feature>
<dbReference type="EMBL" id="BAAADJ010000061">
    <property type="protein sequence ID" value="GAA0342393.1"/>
    <property type="molecule type" value="Genomic_DNA"/>
</dbReference>
<evidence type="ECO:0000313" key="3">
    <source>
        <dbReference type="Proteomes" id="UP001500782"/>
    </source>
</evidence>
<sequence length="242" mass="27977">MNILALIPLLIIIIILVGFNSINKKPQAKPKYVKRRKKNLLVSGYAALLVVAFVAYHFLPLDRSDLKEMEDDSQIREMDKVYGQFYKSLHQGKINEMKDKHPYEKWEFNVDDPTIGFRSNNMEAYVNIFIEKSAELEGKMEVIYFKTPTIINGIDFTDKIKGYQMDYLDGELLVKVPHSNELKLAKFGNEFTIEQFSGGISSRFGTPEQRVMGDHLIYVKLPQDVQIMKNDGNFTIQEVKQK</sequence>
<protein>
    <submittedName>
        <fullName evidence="2">Uncharacterized protein</fullName>
    </submittedName>
</protein>
<keyword evidence="1" id="KW-1133">Transmembrane helix</keyword>
<accession>A0ABN0WNC3</accession>
<proteinExistence type="predicted"/>
<evidence type="ECO:0000313" key="2">
    <source>
        <dbReference type="EMBL" id="GAA0342393.1"/>
    </source>
</evidence>
<feature type="transmembrane region" description="Helical" evidence="1">
    <location>
        <begin position="6"/>
        <end position="22"/>
    </location>
</feature>
<keyword evidence="3" id="KW-1185">Reference proteome</keyword>
<keyword evidence="1" id="KW-0472">Membrane</keyword>
<comment type="caution">
    <text evidence="2">The sequence shown here is derived from an EMBL/GenBank/DDBJ whole genome shotgun (WGS) entry which is preliminary data.</text>
</comment>
<dbReference type="RefSeq" id="WP_343802200.1">
    <property type="nucleotide sequence ID" value="NZ_BAAADJ010000061.1"/>
</dbReference>
<keyword evidence="1" id="KW-0812">Transmembrane</keyword>
<name>A0ABN0WNC3_9BACI</name>
<dbReference type="Proteomes" id="UP001500782">
    <property type="component" value="Unassembled WGS sequence"/>
</dbReference>
<organism evidence="2 3">
    <name type="scientific">Bacillus carboniphilus</name>
    <dbReference type="NCBI Taxonomy" id="86663"/>
    <lineage>
        <taxon>Bacteria</taxon>
        <taxon>Bacillati</taxon>
        <taxon>Bacillota</taxon>
        <taxon>Bacilli</taxon>
        <taxon>Bacillales</taxon>
        <taxon>Bacillaceae</taxon>
        <taxon>Bacillus</taxon>
    </lineage>
</organism>
<evidence type="ECO:0000256" key="1">
    <source>
        <dbReference type="SAM" id="Phobius"/>
    </source>
</evidence>
<reference evidence="2 3" key="1">
    <citation type="journal article" date="2019" name="Int. J. Syst. Evol. Microbiol.">
        <title>The Global Catalogue of Microorganisms (GCM) 10K type strain sequencing project: providing services to taxonomists for standard genome sequencing and annotation.</title>
        <authorList>
            <consortium name="The Broad Institute Genomics Platform"/>
            <consortium name="The Broad Institute Genome Sequencing Center for Infectious Disease"/>
            <person name="Wu L."/>
            <person name="Ma J."/>
        </authorList>
    </citation>
    <scope>NUCLEOTIDE SEQUENCE [LARGE SCALE GENOMIC DNA]</scope>
    <source>
        <strain evidence="2 3">JCM 9731</strain>
    </source>
</reference>
<gene>
    <name evidence="2" type="ORF">GCM10008967_36000</name>
</gene>